<evidence type="ECO:0000313" key="2">
    <source>
        <dbReference type="WBParaSite" id="PS1159_v2.g11671.t1"/>
    </source>
</evidence>
<organism evidence="1 2">
    <name type="scientific">Panagrolaimus sp. PS1159</name>
    <dbReference type="NCBI Taxonomy" id="55785"/>
    <lineage>
        <taxon>Eukaryota</taxon>
        <taxon>Metazoa</taxon>
        <taxon>Ecdysozoa</taxon>
        <taxon>Nematoda</taxon>
        <taxon>Chromadorea</taxon>
        <taxon>Rhabditida</taxon>
        <taxon>Tylenchina</taxon>
        <taxon>Panagrolaimomorpha</taxon>
        <taxon>Panagrolaimoidea</taxon>
        <taxon>Panagrolaimidae</taxon>
        <taxon>Panagrolaimus</taxon>
    </lineage>
</organism>
<dbReference type="WBParaSite" id="PS1159_v2.g11671.t1">
    <property type="protein sequence ID" value="PS1159_v2.g11671.t1"/>
    <property type="gene ID" value="PS1159_v2.g11671"/>
</dbReference>
<name>A0AC35EXI0_9BILA</name>
<dbReference type="Proteomes" id="UP000887580">
    <property type="component" value="Unplaced"/>
</dbReference>
<protein>
    <submittedName>
        <fullName evidence="2">ATP synthase F0 subunit 8</fullName>
    </submittedName>
</protein>
<reference evidence="2" key="1">
    <citation type="submission" date="2022-11" db="UniProtKB">
        <authorList>
            <consortium name="WormBaseParasite"/>
        </authorList>
    </citation>
    <scope>IDENTIFICATION</scope>
</reference>
<accession>A0AC35EXI0</accession>
<proteinExistence type="predicted"/>
<evidence type="ECO:0000313" key="1">
    <source>
        <dbReference type="Proteomes" id="UP000887580"/>
    </source>
</evidence>
<sequence length="79" mass="8759">MLYSFLDPINLATIAWLGIYVIFLGLFFSAGVIIMTVYLKLNPLKPINEDIPESLMERATMTSSPTPCTTSTVHPIVKV</sequence>